<dbReference type="GO" id="GO:0046872">
    <property type="term" value="F:metal ion binding"/>
    <property type="evidence" value="ECO:0007669"/>
    <property type="project" value="UniProtKB-KW"/>
</dbReference>
<gene>
    <name evidence="15" type="ORF">SCAL_001103</name>
</gene>
<dbReference type="PATRIC" id="fig|1838285.3.peg.1123"/>
<comment type="similarity">
    <text evidence="2 13">Belongs to the CRISPR-associated exonuclease Cas4 family.</text>
</comment>
<evidence type="ECO:0000313" key="16">
    <source>
        <dbReference type="Proteomes" id="UP000186940"/>
    </source>
</evidence>
<evidence type="ECO:0000256" key="6">
    <source>
        <dbReference type="ARBA" id="ARBA00022723"/>
    </source>
</evidence>
<evidence type="ECO:0000256" key="11">
    <source>
        <dbReference type="ARBA" id="ARBA00023118"/>
    </source>
</evidence>
<keyword evidence="16" id="KW-1185">Reference proteome</keyword>
<dbReference type="NCBIfam" id="TIGR00372">
    <property type="entry name" value="cas4"/>
    <property type="match status" value="1"/>
</dbReference>
<evidence type="ECO:0000256" key="13">
    <source>
        <dbReference type="RuleBase" id="RU365022"/>
    </source>
</evidence>
<dbReference type="InterPro" id="IPR051827">
    <property type="entry name" value="Cas4_exonuclease"/>
</dbReference>
<keyword evidence="9 13" id="KW-0408">Iron</keyword>
<accession>A0A1F2P8Y3</accession>
<evidence type="ECO:0000256" key="3">
    <source>
        <dbReference type="ARBA" id="ARBA00012768"/>
    </source>
</evidence>
<dbReference type="STRING" id="1838285.SCAL_001103"/>
<evidence type="ECO:0000256" key="4">
    <source>
        <dbReference type="ARBA" id="ARBA00020049"/>
    </source>
</evidence>
<comment type="caution">
    <text evidence="15">The sequence shown here is derived from an EMBL/GenBank/DDBJ whole genome shotgun (WGS) entry which is preliminary data.</text>
</comment>
<keyword evidence="6 13" id="KW-0479">Metal-binding</keyword>
<dbReference type="Pfam" id="PF01930">
    <property type="entry name" value="Cas_Cas4"/>
    <property type="match status" value="1"/>
</dbReference>
<comment type="cofactor">
    <cofactor evidence="1">
        <name>[4Fe-4S] cluster</name>
        <dbReference type="ChEBI" id="CHEBI:49883"/>
    </cofactor>
</comment>
<keyword evidence="5 13" id="KW-0540">Nuclease</keyword>
<comment type="cofactor">
    <cofactor evidence="13">
        <name>iron-sulfur cluster</name>
        <dbReference type="ChEBI" id="CHEBI:30408"/>
    </cofactor>
</comment>
<evidence type="ECO:0000256" key="2">
    <source>
        <dbReference type="ARBA" id="ARBA00009189"/>
    </source>
</evidence>
<comment type="function">
    <text evidence="13">CRISPR (clustered regularly interspaced short palindromic repeat) is an adaptive immune system that provides protection against mobile genetic elements (viruses, transposable elements and conjugative plasmids). CRISPR clusters contain sequences complementary to antecedent mobile elements and target invading nucleic acids. CRISPR clusters are transcribed and processed into CRISPR RNA (crRNA).</text>
</comment>
<dbReference type="EC" id="3.1.12.1" evidence="3 13"/>
<evidence type="ECO:0000256" key="1">
    <source>
        <dbReference type="ARBA" id="ARBA00001966"/>
    </source>
</evidence>
<dbReference type="InterPro" id="IPR011604">
    <property type="entry name" value="PDDEXK-like_dom_sf"/>
</dbReference>
<dbReference type="PANTHER" id="PTHR36531:SF6">
    <property type="entry name" value="DNA REPLICATION ATP-DEPENDENT HELICASE_NUCLEASE DNA2"/>
    <property type="match status" value="1"/>
</dbReference>
<proteinExistence type="inferred from homology"/>
<comment type="cofactor">
    <cofactor evidence="13">
        <name>Mg(2+)</name>
        <dbReference type="ChEBI" id="CHEBI:18420"/>
    </cofactor>
    <cofactor evidence="13">
        <name>Mn(2+)</name>
        <dbReference type="ChEBI" id="CHEBI:29035"/>
    </cofactor>
    <text evidence="13">Mg(2+) or Mn(2+) required for ssDNA cleavage activity.</text>
</comment>
<dbReference type="Gene3D" id="3.90.320.10">
    <property type="match status" value="1"/>
</dbReference>
<evidence type="ECO:0000256" key="8">
    <source>
        <dbReference type="ARBA" id="ARBA00022839"/>
    </source>
</evidence>
<dbReference type="EMBL" id="LYOS01000003">
    <property type="protein sequence ID" value="OFV67728.1"/>
    <property type="molecule type" value="Genomic_DNA"/>
</dbReference>
<dbReference type="GO" id="GO:0004527">
    <property type="term" value="F:exonuclease activity"/>
    <property type="evidence" value="ECO:0007669"/>
    <property type="project" value="UniProtKB-KW"/>
</dbReference>
<dbReference type="InterPro" id="IPR022765">
    <property type="entry name" value="Dna2/Cas4_DUF83"/>
</dbReference>
<protein>
    <recommendedName>
        <fullName evidence="4 13">CRISPR-associated exonuclease Cas4</fullName>
        <ecNumber evidence="3 13">3.1.12.1</ecNumber>
    </recommendedName>
</protein>
<dbReference type="InterPro" id="IPR013343">
    <property type="entry name" value="CRISPR-assoc_prot_Cas4"/>
</dbReference>
<sequence>MISDVIEYLFCPRFIYFMYCLDIPQHEERHYKVLKGRELHEMREKINRDYIRKKLDCVRKEVAVYLNSRRYHVRGIVDEVLFLEDGTAAPFDYKFAEYRDYLFRTHKYQSALYALMIAEHYGVEVKRGFVCYARSNYRVKEIEFKDRDFKRAAEMVSEILSIIQDGFYPKGTSYKARCVDCTYRRICDG</sequence>
<keyword evidence="11 13" id="KW-0051">Antiviral defense</keyword>
<evidence type="ECO:0000256" key="12">
    <source>
        <dbReference type="ARBA" id="ARBA00023211"/>
    </source>
</evidence>
<evidence type="ECO:0000256" key="7">
    <source>
        <dbReference type="ARBA" id="ARBA00022801"/>
    </source>
</evidence>
<keyword evidence="7 13" id="KW-0378">Hydrolase</keyword>
<keyword evidence="8 13" id="KW-0269">Exonuclease</keyword>
<dbReference type="PANTHER" id="PTHR36531">
    <property type="entry name" value="CRISPR-ASSOCIATED EXONUCLEASE CAS4"/>
    <property type="match status" value="1"/>
</dbReference>
<evidence type="ECO:0000259" key="14">
    <source>
        <dbReference type="Pfam" id="PF01930"/>
    </source>
</evidence>
<dbReference type="AlphaFoldDB" id="A0A1F2P8Y3"/>
<organism evidence="15 16">
    <name type="scientific">Candidatus Syntropharchaeum caldarium</name>
    <dbReference type="NCBI Taxonomy" id="1838285"/>
    <lineage>
        <taxon>Archaea</taxon>
        <taxon>Methanobacteriati</taxon>
        <taxon>Methanobacteriota</taxon>
        <taxon>Stenosarchaea group</taxon>
        <taxon>Methanomicrobia</taxon>
        <taxon>Methanosarcinales</taxon>
        <taxon>ANME-2 cluster</taxon>
        <taxon>Candidatus Syntropharchaeum</taxon>
    </lineage>
</organism>
<evidence type="ECO:0000256" key="9">
    <source>
        <dbReference type="ARBA" id="ARBA00023004"/>
    </source>
</evidence>
<dbReference type="GO" id="GO:0051607">
    <property type="term" value="P:defense response to virus"/>
    <property type="evidence" value="ECO:0007669"/>
    <property type="project" value="UniProtKB-KW"/>
</dbReference>
<evidence type="ECO:0000256" key="10">
    <source>
        <dbReference type="ARBA" id="ARBA00023014"/>
    </source>
</evidence>
<name>A0A1F2P8Y3_9EURY</name>
<evidence type="ECO:0000256" key="5">
    <source>
        <dbReference type="ARBA" id="ARBA00022722"/>
    </source>
</evidence>
<keyword evidence="12 13" id="KW-0464">Manganese</keyword>
<evidence type="ECO:0000313" key="15">
    <source>
        <dbReference type="EMBL" id="OFV67728.1"/>
    </source>
</evidence>
<feature type="domain" description="DUF83" evidence="14">
    <location>
        <begin position="3"/>
        <end position="187"/>
    </location>
</feature>
<dbReference type="GO" id="GO:0051536">
    <property type="term" value="F:iron-sulfur cluster binding"/>
    <property type="evidence" value="ECO:0007669"/>
    <property type="project" value="UniProtKB-KW"/>
</dbReference>
<keyword evidence="10 13" id="KW-0411">Iron-sulfur</keyword>
<dbReference type="Proteomes" id="UP000186940">
    <property type="component" value="Unassembled WGS sequence"/>
</dbReference>
<reference evidence="15" key="1">
    <citation type="submission" date="2016-05" db="EMBL/GenBank/DDBJ databases">
        <title>Microbial consortia oxidize butane by reversing methanogenesis.</title>
        <authorList>
            <person name="Laso-Perez R."/>
            <person name="Richter M."/>
            <person name="Wegener G."/>
            <person name="Musat F."/>
        </authorList>
    </citation>
    <scope>NUCLEOTIDE SEQUENCE [LARGE SCALE GENOMIC DNA]</scope>
    <source>
        <strain evidence="15">BOX2</strain>
    </source>
</reference>